<dbReference type="AlphaFoldDB" id="A0A0S4J313"/>
<evidence type="ECO:0008006" key="4">
    <source>
        <dbReference type="Google" id="ProtNLM"/>
    </source>
</evidence>
<keyword evidence="3" id="KW-1185">Reference proteome</keyword>
<feature type="region of interest" description="Disordered" evidence="1">
    <location>
        <begin position="279"/>
        <end position="298"/>
    </location>
</feature>
<reference evidence="3" key="1">
    <citation type="submission" date="2015-09" db="EMBL/GenBank/DDBJ databases">
        <authorList>
            <consortium name="Pathogen Informatics"/>
        </authorList>
    </citation>
    <scope>NUCLEOTIDE SEQUENCE [LARGE SCALE GENOMIC DNA]</scope>
    <source>
        <strain evidence="3">Lake Konstanz</strain>
    </source>
</reference>
<dbReference type="SUPFAM" id="SSF52047">
    <property type="entry name" value="RNI-like"/>
    <property type="match status" value="1"/>
</dbReference>
<sequence length="338" mass="36877">MPFVHALRGTNVQFLDLSDTTLTAASGVVLADLNRACPIINSLQLDNNALGDSAMVEISKAFRESHSMAALNVDNTAFGHEGCMALARAFEAQKHLRSVNVAVTRTVLLIFGNCILAYLLCHSLLRSRGSIISKKFLSTQIRTDQKVYTPALSFLLSSYRAVSSHLRPKRGREFAALRLDVENDPTDSTMATSVESSTAVFVEDSPELTLARLLKHQRDSGPLYDHLLRVLHFMETLFRAAPATWRKETIRTLLKKWLVLLIGRVGVAAEEGRRAVFGGASVSPGGGGDAATSSGSVTTTQLGHRFRRGSQELHQQKRRSLGAMSVFSLEALRGQASD</sequence>
<organism evidence="2 3">
    <name type="scientific">Bodo saltans</name>
    <name type="common">Flagellated protozoan</name>
    <dbReference type="NCBI Taxonomy" id="75058"/>
    <lineage>
        <taxon>Eukaryota</taxon>
        <taxon>Discoba</taxon>
        <taxon>Euglenozoa</taxon>
        <taxon>Kinetoplastea</taxon>
        <taxon>Metakinetoplastina</taxon>
        <taxon>Eubodonida</taxon>
        <taxon>Bodonidae</taxon>
        <taxon>Bodo</taxon>
    </lineage>
</organism>
<dbReference type="EMBL" id="CYKH01000594">
    <property type="protein sequence ID" value="CUG06515.1"/>
    <property type="molecule type" value="Genomic_DNA"/>
</dbReference>
<evidence type="ECO:0000256" key="1">
    <source>
        <dbReference type="SAM" id="MobiDB-lite"/>
    </source>
</evidence>
<name>A0A0S4J313_BODSA</name>
<dbReference type="VEuPathDB" id="TriTrypDB:BSAL_72965"/>
<dbReference type="Proteomes" id="UP000051952">
    <property type="component" value="Unassembled WGS sequence"/>
</dbReference>
<dbReference type="Gene3D" id="3.80.10.10">
    <property type="entry name" value="Ribonuclease Inhibitor"/>
    <property type="match status" value="1"/>
</dbReference>
<evidence type="ECO:0000313" key="2">
    <source>
        <dbReference type="EMBL" id="CUG06515.1"/>
    </source>
</evidence>
<dbReference type="InterPro" id="IPR032675">
    <property type="entry name" value="LRR_dom_sf"/>
</dbReference>
<accession>A0A0S4J313</accession>
<evidence type="ECO:0000313" key="3">
    <source>
        <dbReference type="Proteomes" id="UP000051952"/>
    </source>
</evidence>
<gene>
    <name evidence="2" type="ORF">BSAL_72965</name>
</gene>
<proteinExistence type="predicted"/>
<protein>
    <recommendedName>
        <fullName evidence="4">Leucine-rich repeat protein</fullName>
    </recommendedName>
</protein>